<evidence type="ECO:0000313" key="2">
    <source>
        <dbReference type="Proteomes" id="UP000199317"/>
    </source>
</evidence>
<dbReference type="EMBL" id="FNJL01000013">
    <property type="protein sequence ID" value="SDP45868.1"/>
    <property type="molecule type" value="Genomic_DNA"/>
</dbReference>
<proteinExistence type="predicted"/>
<name>A0A1H0SXC3_9BURK</name>
<dbReference type="SUPFAM" id="SSF58104">
    <property type="entry name" value="Methyl-accepting chemotaxis protein (MCP) signaling domain"/>
    <property type="match status" value="1"/>
</dbReference>
<accession>A0A1H0SXC3</accession>
<dbReference type="Proteomes" id="UP000199317">
    <property type="component" value="Unassembled WGS sequence"/>
</dbReference>
<gene>
    <name evidence="1" type="ORF">SAMN04489708_11397</name>
</gene>
<reference evidence="2" key="1">
    <citation type="submission" date="2016-10" db="EMBL/GenBank/DDBJ databases">
        <authorList>
            <person name="Varghese N."/>
            <person name="Submissions S."/>
        </authorList>
    </citation>
    <scope>NUCLEOTIDE SEQUENCE [LARGE SCALE GENOMIC DNA]</scope>
    <source>
        <strain evidence="2">DSM 17101</strain>
    </source>
</reference>
<dbReference type="AlphaFoldDB" id="A0A1H0SXC3"/>
<keyword evidence="2" id="KW-1185">Reference proteome</keyword>
<sequence length="50" mass="5221">MAELMDGVRKVGHLIAEVSTAANEQSQGIGQVSVALGQLDQMIQQNAALV</sequence>
<protein>
    <submittedName>
        <fullName evidence="1">Methyl-accepting chemotaxis protein/methyl-accepting chemotaxis protein-2, aspartate sensor receptor</fullName>
    </submittedName>
</protein>
<keyword evidence="1" id="KW-0675">Receptor</keyword>
<evidence type="ECO:0000313" key="1">
    <source>
        <dbReference type="EMBL" id="SDP45868.1"/>
    </source>
</evidence>
<dbReference type="Gene3D" id="1.10.287.950">
    <property type="entry name" value="Methyl-accepting chemotaxis protein"/>
    <property type="match status" value="1"/>
</dbReference>
<dbReference type="RefSeq" id="WP_167361257.1">
    <property type="nucleotide sequence ID" value="NZ_CP028290.1"/>
</dbReference>
<organism evidence="1 2">
    <name type="scientific">Paracidovorax cattleyae</name>
    <dbReference type="NCBI Taxonomy" id="80868"/>
    <lineage>
        <taxon>Bacteria</taxon>
        <taxon>Pseudomonadati</taxon>
        <taxon>Pseudomonadota</taxon>
        <taxon>Betaproteobacteria</taxon>
        <taxon>Burkholderiales</taxon>
        <taxon>Comamonadaceae</taxon>
        <taxon>Paracidovorax</taxon>
    </lineage>
</organism>